<proteinExistence type="predicted"/>
<sequence>MDDGNPDIRDLLQELESLVRAQGDEKTGELLREISRSPDPFQKFREALKSKKARACNERKEWFEKYPGLSLDQVEFLTSITDHWELGEVAISIISAYARVWTEYAWVFWEGPAPDEDLLQRCYTDSQVIQVVVPLREKAISFIIAEIVEDEQNSLKSKNGYPVSDVTSGRDKHFLTKALKEICHRHYGGDKEKLKWLRKESSDGMKYQNLDEPHVILSLYQVKSRNFKRHNWADIEVAALNAFVKTLPQRVIFETLKKAWHSVVKYYRETLNNKVQCQGRKRQRQDGDITATIHPARRQRVDSAEIRPAPNTTQNNDSHDVAEILANMPNSFRVGSQDNELFIPQDDLTTGFVCGNNSLQAEEHGNNRNELPSIPSHPEADCNHSNDQLPRSEYTNWTNFELFDFDQEEIIHEVLAGLEDFDFPPPDNP</sequence>
<reference evidence="2 3" key="1">
    <citation type="submission" date="2015-06" db="EMBL/GenBank/DDBJ databases">
        <title>Talaromyces atroroseus IBT 11181 draft genome.</title>
        <authorList>
            <person name="Rasmussen K.B."/>
            <person name="Rasmussen S."/>
            <person name="Petersen B."/>
            <person name="Sicheritz-Ponten T."/>
            <person name="Mortensen U.H."/>
            <person name="Thrane U."/>
        </authorList>
    </citation>
    <scope>NUCLEOTIDE SEQUENCE [LARGE SCALE GENOMIC DNA]</scope>
    <source>
        <strain evidence="2 3">IBT 11181</strain>
    </source>
</reference>
<evidence type="ECO:0000313" key="2">
    <source>
        <dbReference type="EMBL" id="OKL55235.1"/>
    </source>
</evidence>
<protein>
    <submittedName>
        <fullName evidence="2">Uncharacterized protein</fullName>
    </submittedName>
</protein>
<accession>A0A1Q5Q5Y3</accession>
<feature type="region of interest" description="Disordered" evidence="1">
    <location>
        <begin position="359"/>
        <end position="388"/>
    </location>
</feature>
<dbReference type="EMBL" id="LFMY01000029">
    <property type="protein sequence ID" value="OKL55235.1"/>
    <property type="molecule type" value="Genomic_DNA"/>
</dbReference>
<dbReference type="RefSeq" id="XP_020115356.1">
    <property type="nucleotide sequence ID" value="XM_020265442.1"/>
</dbReference>
<name>A0A1Q5Q5Y3_TALAT</name>
<dbReference type="AlphaFoldDB" id="A0A1Q5Q5Y3"/>
<dbReference type="GeneID" id="31009256"/>
<evidence type="ECO:0000313" key="3">
    <source>
        <dbReference type="Proteomes" id="UP000214365"/>
    </source>
</evidence>
<dbReference type="Proteomes" id="UP000214365">
    <property type="component" value="Unassembled WGS sequence"/>
</dbReference>
<evidence type="ECO:0000256" key="1">
    <source>
        <dbReference type="SAM" id="MobiDB-lite"/>
    </source>
</evidence>
<organism evidence="2 3">
    <name type="scientific">Talaromyces atroroseus</name>
    <dbReference type="NCBI Taxonomy" id="1441469"/>
    <lineage>
        <taxon>Eukaryota</taxon>
        <taxon>Fungi</taxon>
        <taxon>Dikarya</taxon>
        <taxon>Ascomycota</taxon>
        <taxon>Pezizomycotina</taxon>
        <taxon>Eurotiomycetes</taxon>
        <taxon>Eurotiomycetidae</taxon>
        <taxon>Eurotiales</taxon>
        <taxon>Trichocomaceae</taxon>
        <taxon>Talaromyces</taxon>
        <taxon>Talaromyces sect. Trachyspermi</taxon>
    </lineage>
</organism>
<comment type="caution">
    <text evidence="2">The sequence shown here is derived from an EMBL/GenBank/DDBJ whole genome shotgun (WGS) entry which is preliminary data.</text>
</comment>
<dbReference type="OrthoDB" id="4509088at2759"/>
<keyword evidence="3" id="KW-1185">Reference proteome</keyword>
<gene>
    <name evidence="2" type="ORF">UA08_09500</name>
</gene>
<feature type="region of interest" description="Disordered" evidence="1">
    <location>
        <begin position="278"/>
        <end position="317"/>
    </location>
</feature>